<keyword evidence="2" id="KW-1185">Reference proteome</keyword>
<accession>A0A080M2U1</accession>
<name>A0A080M2U1_9PROT</name>
<comment type="caution">
    <text evidence="1">The sequence shown here is derived from an EMBL/GenBank/DDBJ whole genome shotgun (WGS) entry which is preliminary data.</text>
</comment>
<gene>
    <name evidence="1" type="ORF">AW06_003404</name>
</gene>
<evidence type="ECO:0008006" key="3">
    <source>
        <dbReference type="Google" id="ProtNLM"/>
    </source>
</evidence>
<dbReference type="InterPro" id="IPR011990">
    <property type="entry name" value="TPR-like_helical_dom_sf"/>
</dbReference>
<proteinExistence type="predicted"/>
<organism evidence="1 2">
    <name type="scientific">Candidatus Accumulibacter cognatus</name>
    <dbReference type="NCBI Taxonomy" id="2954383"/>
    <lineage>
        <taxon>Bacteria</taxon>
        <taxon>Pseudomonadati</taxon>
        <taxon>Pseudomonadota</taxon>
        <taxon>Betaproteobacteria</taxon>
        <taxon>Candidatus Accumulibacter</taxon>
    </lineage>
</organism>
<dbReference type="STRING" id="1453999.AW06_003404"/>
<sequence>MRNVANEGRVRNNLASTLRRLGRRQEARREIERAIACMHGLGHAAMPWIAWAILAKIENDDGRASEARQASRQAREAFLAWRRDGGENHTPGARLAAEIAGLLLAGDRGSAAAGLAQLASAARRSPRRPD</sequence>
<dbReference type="AlphaFoldDB" id="A0A080M2U1"/>
<dbReference type="Proteomes" id="UP000021315">
    <property type="component" value="Unassembled WGS sequence"/>
</dbReference>
<dbReference type="SUPFAM" id="SSF48452">
    <property type="entry name" value="TPR-like"/>
    <property type="match status" value="1"/>
</dbReference>
<reference evidence="1" key="1">
    <citation type="submission" date="2014-02" db="EMBL/GenBank/DDBJ databases">
        <title>Expanding our view of genomic diversity in Candidatus Accumulibacter clades.</title>
        <authorList>
            <person name="Skennerton C.T."/>
            <person name="Barr J.J."/>
            <person name="Slater F.R."/>
            <person name="Bond P.L."/>
            <person name="Tyson G.W."/>
        </authorList>
    </citation>
    <scope>NUCLEOTIDE SEQUENCE [LARGE SCALE GENOMIC DNA]</scope>
</reference>
<dbReference type="EMBL" id="JDST02000082">
    <property type="protein sequence ID" value="KFB75572.1"/>
    <property type="molecule type" value="Genomic_DNA"/>
</dbReference>
<evidence type="ECO:0000313" key="2">
    <source>
        <dbReference type="Proteomes" id="UP000021315"/>
    </source>
</evidence>
<protein>
    <recommendedName>
        <fullName evidence="3">Tetratricopeptide repeat protein</fullName>
    </recommendedName>
</protein>
<evidence type="ECO:0000313" key="1">
    <source>
        <dbReference type="EMBL" id="KFB75572.1"/>
    </source>
</evidence>
<dbReference type="Gene3D" id="1.25.40.10">
    <property type="entry name" value="Tetratricopeptide repeat domain"/>
    <property type="match status" value="1"/>
</dbReference>